<proteinExistence type="inferred from homology"/>
<comment type="function">
    <text evidence="3">Catalyzes two sequential steps in the biosynthesis of coenzyme A. In the first step cysteine is conjugated to 4'-phosphopantothenate to form 4-phosphopantothenoylcysteine. In the second step the latter compound is decarboxylated to form 4'-phosphopantotheine.</text>
</comment>
<comment type="pathway">
    <text evidence="3">Cofactor biosynthesis; coenzyme A biosynthesis; CoA from (R)-pantothenate: step 3/5.</text>
</comment>
<comment type="similarity">
    <text evidence="3">In the C-terminal section; belongs to the PPC synthetase family.</text>
</comment>
<keyword evidence="3" id="KW-0460">Magnesium</keyword>
<feature type="binding site" evidence="3">
    <location>
        <position position="312"/>
    </location>
    <ligand>
        <name>CTP</name>
        <dbReference type="ChEBI" id="CHEBI:37563"/>
    </ligand>
</feature>
<comment type="catalytic activity">
    <reaction evidence="3">
        <text>(R)-4'-phosphopantothenate + L-cysteine + CTP = N-[(R)-4-phosphopantothenoyl]-L-cysteine + CMP + diphosphate + H(+)</text>
        <dbReference type="Rhea" id="RHEA:19397"/>
        <dbReference type="ChEBI" id="CHEBI:10986"/>
        <dbReference type="ChEBI" id="CHEBI:15378"/>
        <dbReference type="ChEBI" id="CHEBI:33019"/>
        <dbReference type="ChEBI" id="CHEBI:35235"/>
        <dbReference type="ChEBI" id="CHEBI:37563"/>
        <dbReference type="ChEBI" id="CHEBI:59458"/>
        <dbReference type="ChEBI" id="CHEBI:60377"/>
        <dbReference type="EC" id="6.3.2.5"/>
    </reaction>
</comment>
<keyword evidence="3" id="KW-0511">Multifunctional enzyme</keyword>
<evidence type="ECO:0000256" key="3">
    <source>
        <dbReference type="HAMAP-Rule" id="MF_02225"/>
    </source>
</evidence>
<dbReference type="Proteomes" id="UP000234882">
    <property type="component" value="Chromosome"/>
</dbReference>
<dbReference type="UniPathway" id="UPA00241">
    <property type="reaction ID" value="UER00353"/>
</dbReference>
<dbReference type="EC" id="4.1.1.36" evidence="3"/>
<evidence type="ECO:0000313" key="7">
    <source>
        <dbReference type="Proteomes" id="UP000234882"/>
    </source>
</evidence>
<evidence type="ECO:0000259" key="5">
    <source>
        <dbReference type="Pfam" id="PF04127"/>
    </source>
</evidence>
<keyword evidence="3" id="KW-0479">Metal-binding</keyword>
<comment type="catalytic activity">
    <reaction evidence="3">
        <text>N-[(R)-4-phosphopantothenoyl]-L-cysteine + H(+) = (R)-4'-phosphopantetheine + CO2</text>
        <dbReference type="Rhea" id="RHEA:16793"/>
        <dbReference type="ChEBI" id="CHEBI:15378"/>
        <dbReference type="ChEBI" id="CHEBI:16526"/>
        <dbReference type="ChEBI" id="CHEBI:59458"/>
        <dbReference type="ChEBI" id="CHEBI:61723"/>
        <dbReference type="EC" id="4.1.1.36"/>
    </reaction>
</comment>
<feature type="region of interest" description="Phosphopantothenate--cysteine ligase" evidence="3">
    <location>
        <begin position="215"/>
        <end position="424"/>
    </location>
</feature>
<accession>A0A2K9MGP2</accession>
<keyword evidence="3" id="KW-0285">Flavoprotein</keyword>
<dbReference type="InterPro" id="IPR003382">
    <property type="entry name" value="Flavoprotein"/>
</dbReference>
<evidence type="ECO:0000256" key="1">
    <source>
        <dbReference type="ARBA" id="ARBA00022793"/>
    </source>
</evidence>
<dbReference type="PANTHER" id="PTHR14359">
    <property type="entry name" value="HOMO-OLIGOMERIC FLAVIN CONTAINING CYS DECARBOXYLASE FAMILY"/>
    <property type="match status" value="1"/>
</dbReference>
<dbReference type="InterPro" id="IPR036551">
    <property type="entry name" value="Flavin_trans-like"/>
</dbReference>
<comment type="caution">
    <text evidence="3">Lacks conserved residue(s) required for the propagation of feature annotation.</text>
</comment>
<evidence type="ECO:0000256" key="2">
    <source>
        <dbReference type="ARBA" id="ARBA00023239"/>
    </source>
</evidence>
<dbReference type="Pfam" id="PF04127">
    <property type="entry name" value="DFP"/>
    <property type="match status" value="1"/>
</dbReference>
<feature type="binding site" evidence="3">
    <location>
        <position position="350"/>
    </location>
    <ligand>
        <name>CTP</name>
        <dbReference type="ChEBI" id="CHEBI:37563"/>
    </ligand>
</feature>
<feature type="region of interest" description="Phosphopantothenoylcysteine decarboxylase" evidence="3">
    <location>
        <begin position="1"/>
        <end position="214"/>
    </location>
</feature>
<keyword evidence="1 3" id="KW-0210">Decarboxylase</keyword>
<dbReference type="PANTHER" id="PTHR14359:SF6">
    <property type="entry name" value="PHOSPHOPANTOTHENOYLCYSTEINE DECARBOXYLASE"/>
    <property type="match status" value="1"/>
</dbReference>
<keyword evidence="2 3" id="KW-0456">Lyase</keyword>
<gene>
    <name evidence="3" type="primary">coaBC</name>
    <name evidence="6" type="ORF">CYR75_11505</name>
</gene>
<feature type="binding site" evidence="3">
    <location>
        <position position="364"/>
    </location>
    <ligand>
        <name>CTP</name>
        <dbReference type="ChEBI" id="CHEBI:37563"/>
    </ligand>
</feature>
<feature type="domain" description="Flavoprotein" evidence="4">
    <location>
        <begin position="5"/>
        <end position="177"/>
    </location>
</feature>
<dbReference type="AlphaFoldDB" id="A0A2K9MGP2"/>
<dbReference type="EC" id="6.3.2.5" evidence="3"/>
<comment type="similarity">
    <text evidence="3">In the N-terminal section; belongs to the HFCD (homo-oligomeric flavin containing Cys decarboxylase) superfamily.</text>
</comment>
<dbReference type="GO" id="GO:0004632">
    <property type="term" value="F:phosphopantothenate--cysteine ligase activity"/>
    <property type="evidence" value="ECO:0007669"/>
    <property type="project" value="UniProtKB-UniRule"/>
</dbReference>
<keyword evidence="7" id="KW-1185">Reference proteome</keyword>
<comment type="pathway">
    <text evidence="3">Cofactor biosynthesis; coenzyme A biosynthesis; CoA from (R)-pantothenate: step 2/5.</text>
</comment>
<keyword evidence="3" id="KW-0288">FMN</keyword>
<dbReference type="GO" id="GO:0004633">
    <property type="term" value="F:phosphopantothenoylcysteine decarboxylase activity"/>
    <property type="evidence" value="ECO:0007669"/>
    <property type="project" value="UniProtKB-UniRule"/>
</dbReference>
<feature type="binding site" evidence="3">
    <location>
        <position position="368"/>
    </location>
    <ligand>
        <name>CTP</name>
        <dbReference type="ChEBI" id="CHEBI:37563"/>
    </ligand>
</feature>
<dbReference type="Gene3D" id="3.40.50.1950">
    <property type="entry name" value="Flavin prenyltransferase-like"/>
    <property type="match status" value="1"/>
</dbReference>
<dbReference type="InterPro" id="IPR007085">
    <property type="entry name" value="DNA/pantothenate-metab_flavo_C"/>
</dbReference>
<dbReference type="SUPFAM" id="SSF102645">
    <property type="entry name" value="CoaB-like"/>
    <property type="match status" value="1"/>
</dbReference>
<dbReference type="Gene3D" id="3.40.50.10300">
    <property type="entry name" value="CoaB-like"/>
    <property type="match status" value="1"/>
</dbReference>
<reference evidence="7" key="1">
    <citation type="submission" date="2017-12" db="EMBL/GenBank/DDBJ databases">
        <title>Genomic analysis of Paracoccus sp. CBA4604.</title>
        <authorList>
            <person name="Roh S.W."/>
            <person name="Kim J.Y."/>
            <person name="Kim J.S."/>
        </authorList>
    </citation>
    <scope>NUCLEOTIDE SEQUENCE [LARGE SCALE GENOMIC DNA]</scope>
    <source>
        <strain evidence="7">CBA4604</strain>
    </source>
</reference>
<feature type="binding site" evidence="3">
    <location>
        <position position="302"/>
    </location>
    <ligand>
        <name>CTP</name>
        <dbReference type="ChEBI" id="CHEBI:37563"/>
    </ligand>
</feature>
<protein>
    <recommendedName>
        <fullName evidence="3">Coenzyme A biosynthesis bifunctional protein CoaBC</fullName>
    </recommendedName>
    <alternativeName>
        <fullName evidence="3">DNA/pantothenate metabolism flavoprotein</fullName>
    </alternativeName>
    <alternativeName>
        <fullName evidence="3">Phosphopantothenoylcysteine synthetase/decarboxylase</fullName>
        <shortName evidence="3">PPCS-PPCDC</shortName>
    </alternativeName>
    <domain>
        <recommendedName>
            <fullName evidence="3">Phosphopantothenoylcysteine decarboxylase</fullName>
            <shortName evidence="3">PPC decarboxylase</shortName>
            <shortName evidence="3">PPC-DC</shortName>
            <ecNumber evidence="3">4.1.1.36</ecNumber>
        </recommendedName>
        <alternativeName>
            <fullName evidence="3">CoaC</fullName>
        </alternativeName>
    </domain>
    <domain>
        <recommendedName>
            <fullName evidence="3">Phosphopantothenate--cysteine ligase</fullName>
            <ecNumber evidence="3">6.3.2.5</ecNumber>
        </recommendedName>
        <alternativeName>
            <fullName evidence="3">CoaB</fullName>
        </alternativeName>
        <alternativeName>
            <fullName evidence="3">Phosphopantothenoylcysteine synthetase</fullName>
            <shortName evidence="3">PPC synthetase</shortName>
            <shortName evidence="3">PPC-S</shortName>
        </alternativeName>
    </domain>
</protein>
<dbReference type="SUPFAM" id="SSF52507">
    <property type="entry name" value="Homo-oligomeric flavin-containing Cys decarboxylases, HFCD"/>
    <property type="match status" value="1"/>
</dbReference>
<comment type="cofactor">
    <cofactor evidence="3">
        <name>Mg(2+)</name>
        <dbReference type="ChEBI" id="CHEBI:18420"/>
    </cofactor>
</comment>
<dbReference type="Pfam" id="PF02441">
    <property type="entry name" value="Flavoprotein"/>
    <property type="match status" value="1"/>
</dbReference>
<dbReference type="KEGG" id="paru:CYR75_11505"/>
<feature type="binding site" evidence="3">
    <location>
        <begin position="330"/>
        <end position="333"/>
    </location>
    <ligand>
        <name>CTP</name>
        <dbReference type="ChEBI" id="CHEBI:37563"/>
    </ligand>
</feature>
<dbReference type="HAMAP" id="MF_02225">
    <property type="entry name" value="CoaBC"/>
    <property type="match status" value="1"/>
</dbReference>
<organism evidence="6 7">
    <name type="scientific">Paracoccus jeotgali</name>
    <dbReference type="NCBI Taxonomy" id="2065379"/>
    <lineage>
        <taxon>Bacteria</taxon>
        <taxon>Pseudomonadati</taxon>
        <taxon>Pseudomonadota</taxon>
        <taxon>Alphaproteobacteria</taxon>
        <taxon>Rhodobacterales</taxon>
        <taxon>Paracoccaceae</taxon>
        <taxon>Paracoccus</taxon>
    </lineage>
</organism>
<name>A0A2K9MGP2_9RHOB</name>
<sequence>MQGSRILLIIGGGIAAYKSLMLIRELRRLGAEVVPVLTRAAEQFVTPLSAAALAAQPVHRDLFDLTREAEMGHIQLSRDADLVVVAPATADLMAKMANGHADDLASTLLMATDKRVLIAPAMNVRMWQHPATQRNLATLQGDGVLVVGPDDGDMACGEYGPGRAAEPEAIVEAIREALSLAPPSKPIAARDDAARPAPLRLGPEIKVGPLSGRHVVVTSGPTQEPIDPVRFISNRSSGAQGTAIAAALRDLGARVSFITGPAEVAAPNGVEVIRVETARQMRDAVEAALPADAAVMAAAVADWKVANEADRKMKKDGSGRMPVLEFTENPDILAWVSRSGPDRPRLVVGFAAETDAVVDNATAKRRRKGCDWIVANDVSTGSGTFGGADNTVTLISESGAEAWPRMSKEEVARKLAGRIAEALA</sequence>
<evidence type="ECO:0000259" key="4">
    <source>
        <dbReference type="Pfam" id="PF02441"/>
    </source>
</evidence>
<evidence type="ECO:0000313" key="6">
    <source>
        <dbReference type="EMBL" id="AUM74819.1"/>
    </source>
</evidence>
<dbReference type="EMBL" id="CP025583">
    <property type="protein sequence ID" value="AUM74819.1"/>
    <property type="molecule type" value="Genomic_DNA"/>
</dbReference>
<dbReference type="GO" id="GO:0046872">
    <property type="term" value="F:metal ion binding"/>
    <property type="evidence" value="ECO:0007669"/>
    <property type="project" value="UniProtKB-KW"/>
</dbReference>
<dbReference type="GO" id="GO:0010181">
    <property type="term" value="F:FMN binding"/>
    <property type="evidence" value="ECO:0007669"/>
    <property type="project" value="UniProtKB-UniRule"/>
</dbReference>
<dbReference type="OrthoDB" id="9802554at2"/>
<dbReference type="InterPro" id="IPR005252">
    <property type="entry name" value="CoaBC"/>
</dbReference>
<dbReference type="InterPro" id="IPR035929">
    <property type="entry name" value="CoaB-like_sf"/>
</dbReference>
<comment type="cofactor">
    <cofactor evidence="3">
        <name>FMN</name>
        <dbReference type="ChEBI" id="CHEBI:58210"/>
    </cofactor>
    <text evidence="3">Binds 1 FMN per subunit.</text>
</comment>
<feature type="domain" description="DNA/pantothenate metabolism flavoprotein C-terminal" evidence="5">
    <location>
        <begin position="210"/>
        <end position="421"/>
    </location>
</feature>
<feature type="active site" description="Proton donor" evidence="3">
    <location>
        <position position="156"/>
    </location>
</feature>
<dbReference type="GO" id="GO:0071513">
    <property type="term" value="C:phosphopantothenoylcysteine decarboxylase complex"/>
    <property type="evidence" value="ECO:0007669"/>
    <property type="project" value="TreeGrafter"/>
</dbReference>
<dbReference type="GO" id="GO:0015937">
    <property type="term" value="P:coenzyme A biosynthetic process"/>
    <property type="evidence" value="ECO:0007669"/>
    <property type="project" value="UniProtKB-UniRule"/>
</dbReference>
<dbReference type="GO" id="GO:0015941">
    <property type="term" value="P:pantothenate catabolic process"/>
    <property type="evidence" value="ECO:0007669"/>
    <property type="project" value="InterPro"/>
</dbReference>
<keyword evidence="3 6" id="KW-0436">Ligase</keyword>